<gene>
    <name evidence="1" type="ORF">QBC37DRAFT_424655</name>
</gene>
<keyword evidence="2" id="KW-1185">Reference proteome</keyword>
<evidence type="ECO:0000313" key="2">
    <source>
        <dbReference type="Proteomes" id="UP001301769"/>
    </source>
</evidence>
<sequence length="95" mass="10495">MGAFHISTQAACPLVAPELYQIALSLGPDDTSCRRFWNNQTYAAISVDFWNPKCLITLFNTLECSDPGIVSGTGGCWWPDGGIKAYKATCPYRDW</sequence>
<proteinExistence type="predicted"/>
<accession>A0AAN6Y9K7</accession>
<dbReference type="Proteomes" id="UP001301769">
    <property type="component" value="Unassembled WGS sequence"/>
</dbReference>
<evidence type="ECO:0000313" key="1">
    <source>
        <dbReference type="EMBL" id="KAK4212612.1"/>
    </source>
</evidence>
<reference evidence="1" key="1">
    <citation type="journal article" date="2023" name="Mol. Phylogenet. Evol.">
        <title>Genome-scale phylogeny and comparative genomics of the fungal order Sordariales.</title>
        <authorList>
            <person name="Hensen N."/>
            <person name="Bonometti L."/>
            <person name="Westerberg I."/>
            <person name="Brannstrom I.O."/>
            <person name="Guillou S."/>
            <person name="Cros-Aarteil S."/>
            <person name="Calhoun S."/>
            <person name="Haridas S."/>
            <person name="Kuo A."/>
            <person name="Mondo S."/>
            <person name="Pangilinan J."/>
            <person name="Riley R."/>
            <person name="LaButti K."/>
            <person name="Andreopoulos B."/>
            <person name="Lipzen A."/>
            <person name="Chen C."/>
            <person name="Yan M."/>
            <person name="Daum C."/>
            <person name="Ng V."/>
            <person name="Clum A."/>
            <person name="Steindorff A."/>
            <person name="Ohm R.A."/>
            <person name="Martin F."/>
            <person name="Silar P."/>
            <person name="Natvig D.O."/>
            <person name="Lalanne C."/>
            <person name="Gautier V."/>
            <person name="Ament-Velasquez S.L."/>
            <person name="Kruys A."/>
            <person name="Hutchinson M.I."/>
            <person name="Powell A.J."/>
            <person name="Barry K."/>
            <person name="Miller A.N."/>
            <person name="Grigoriev I.V."/>
            <person name="Debuchy R."/>
            <person name="Gladieux P."/>
            <person name="Hiltunen Thoren M."/>
            <person name="Johannesson H."/>
        </authorList>
    </citation>
    <scope>NUCLEOTIDE SEQUENCE</scope>
    <source>
        <strain evidence="1">PSN293</strain>
    </source>
</reference>
<comment type="caution">
    <text evidence="1">The sequence shown here is derived from an EMBL/GenBank/DDBJ whole genome shotgun (WGS) entry which is preliminary data.</text>
</comment>
<name>A0AAN6Y9K7_9PEZI</name>
<organism evidence="1 2">
    <name type="scientific">Rhypophila decipiens</name>
    <dbReference type="NCBI Taxonomy" id="261697"/>
    <lineage>
        <taxon>Eukaryota</taxon>
        <taxon>Fungi</taxon>
        <taxon>Dikarya</taxon>
        <taxon>Ascomycota</taxon>
        <taxon>Pezizomycotina</taxon>
        <taxon>Sordariomycetes</taxon>
        <taxon>Sordariomycetidae</taxon>
        <taxon>Sordariales</taxon>
        <taxon>Naviculisporaceae</taxon>
        <taxon>Rhypophila</taxon>
    </lineage>
</organism>
<protein>
    <submittedName>
        <fullName evidence="1">Uncharacterized protein</fullName>
    </submittedName>
</protein>
<reference evidence="1" key="2">
    <citation type="submission" date="2023-05" db="EMBL/GenBank/DDBJ databases">
        <authorList>
            <consortium name="Lawrence Berkeley National Laboratory"/>
            <person name="Steindorff A."/>
            <person name="Hensen N."/>
            <person name="Bonometti L."/>
            <person name="Westerberg I."/>
            <person name="Brannstrom I.O."/>
            <person name="Guillou S."/>
            <person name="Cros-Aarteil S."/>
            <person name="Calhoun S."/>
            <person name="Haridas S."/>
            <person name="Kuo A."/>
            <person name="Mondo S."/>
            <person name="Pangilinan J."/>
            <person name="Riley R."/>
            <person name="Labutti K."/>
            <person name="Andreopoulos B."/>
            <person name="Lipzen A."/>
            <person name="Chen C."/>
            <person name="Yanf M."/>
            <person name="Daum C."/>
            <person name="Ng V."/>
            <person name="Clum A."/>
            <person name="Ohm R."/>
            <person name="Martin F."/>
            <person name="Silar P."/>
            <person name="Natvig D."/>
            <person name="Lalanne C."/>
            <person name="Gautier V."/>
            <person name="Ament-Velasquez S.L."/>
            <person name="Kruys A."/>
            <person name="Hutchinson M.I."/>
            <person name="Powell A.J."/>
            <person name="Barry K."/>
            <person name="Miller A.N."/>
            <person name="Grigoriev I.V."/>
            <person name="Debuchy R."/>
            <person name="Gladieux P."/>
            <person name="Thoren M.H."/>
            <person name="Johannesson H."/>
        </authorList>
    </citation>
    <scope>NUCLEOTIDE SEQUENCE</scope>
    <source>
        <strain evidence="1">PSN293</strain>
    </source>
</reference>
<dbReference type="AlphaFoldDB" id="A0AAN6Y9K7"/>
<dbReference type="EMBL" id="MU858124">
    <property type="protein sequence ID" value="KAK4212612.1"/>
    <property type="molecule type" value="Genomic_DNA"/>
</dbReference>